<evidence type="ECO:0000313" key="5">
    <source>
        <dbReference type="EMBL" id="MDQ9172045.1"/>
    </source>
</evidence>
<keyword evidence="3" id="KW-0175">Coiled coil</keyword>
<keyword evidence="5" id="KW-0808">Transferase</keyword>
<feature type="coiled-coil region" evidence="3">
    <location>
        <begin position="118"/>
        <end position="152"/>
    </location>
</feature>
<keyword evidence="6" id="KW-1185">Reference proteome</keyword>
<sequence>MLESPSNTVQMLAAWRDGVEAAGWEFALFDTPCELIYRQDLGDEWKAMRVGSAVGLAEDVCWRFASTRQTTYQAFIGVPLWDASNRMMGHVALFFNRTLSDEEECRTMLEIVELFSLKVQSELNRMLLEQERERALQELKEANSRLRHESITDSLTGLYNRRYFAQRIKEVHTRFKRSAEAFTLILLDVDRFKSINDAYGHDAGDTVLCYLAKALRGNTRSKVELLFRTGGEEFAMLLPGSFTLDELTVINDRITRAVAQIVLPEEMAQVQLTVSIGASGPKAEDTDWNAVYVRADMAMYEAKKKRRKPGIDRSKPLIVNSIFSACYRSNSEACKLTPLV</sequence>
<dbReference type="GO" id="GO:0052621">
    <property type="term" value="F:diguanylate cyclase activity"/>
    <property type="evidence" value="ECO:0007669"/>
    <property type="project" value="UniProtKB-EC"/>
</dbReference>
<reference evidence="5 6" key="1">
    <citation type="submission" date="2023-08" db="EMBL/GenBank/DDBJ databases">
        <title>Oxalobacteraceae gen .nov., isolated from river sludge outside the plant.</title>
        <authorList>
            <person name="Zhao S.Y."/>
        </authorList>
    </citation>
    <scope>NUCLEOTIDE SEQUENCE [LARGE SCALE GENOMIC DNA]</scope>
    <source>
        <strain evidence="5 6">R-40</strain>
    </source>
</reference>
<dbReference type="SUPFAM" id="SSF55073">
    <property type="entry name" value="Nucleotide cyclase"/>
    <property type="match status" value="1"/>
</dbReference>
<dbReference type="InterPro" id="IPR043128">
    <property type="entry name" value="Rev_trsase/Diguanyl_cyclase"/>
</dbReference>
<protein>
    <recommendedName>
        <fullName evidence="1">diguanylate cyclase</fullName>
        <ecNumber evidence="1">2.7.7.65</ecNumber>
    </recommendedName>
</protein>
<evidence type="ECO:0000313" key="6">
    <source>
        <dbReference type="Proteomes" id="UP001225596"/>
    </source>
</evidence>
<dbReference type="CDD" id="cd01949">
    <property type="entry name" value="GGDEF"/>
    <property type="match status" value="1"/>
</dbReference>
<comment type="caution">
    <text evidence="5">The sequence shown here is derived from an EMBL/GenBank/DDBJ whole genome shotgun (WGS) entry which is preliminary data.</text>
</comment>
<dbReference type="PROSITE" id="PS50887">
    <property type="entry name" value="GGDEF"/>
    <property type="match status" value="1"/>
</dbReference>
<name>A0ABU1BSS3_9BURK</name>
<gene>
    <name evidence="5" type="ORF">Q8A64_16655</name>
</gene>
<accession>A0ABU1BSS3</accession>
<keyword evidence="5" id="KW-0548">Nucleotidyltransferase</keyword>
<dbReference type="Gene3D" id="3.30.70.270">
    <property type="match status" value="1"/>
</dbReference>
<evidence type="ECO:0000256" key="3">
    <source>
        <dbReference type="SAM" id="Coils"/>
    </source>
</evidence>
<dbReference type="EMBL" id="JAUYVH010000015">
    <property type="protein sequence ID" value="MDQ9172045.1"/>
    <property type="molecule type" value="Genomic_DNA"/>
</dbReference>
<dbReference type="Pfam" id="PF00990">
    <property type="entry name" value="GGDEF"/>
    <property type="match status" value="1"/>
</dbReference>
<dbReference type="InterPro" id="IPR029787">
    <property type="entry name" value="Nucleotide_cyclase"/>
</dbReference>
<dbReference type="PANTHER" id="PTHR45138:SF9">
    <property type="entry name" value="DIGUANYLATE CYCLASE DGCM-RELATED"/>
    <property type="match status" value="1"/>
</dbReference>
<dbReference type="SMART" id="SM00267">
    <property type="entry name" value="GGDEF"/>
    <property type="match status" value="1"/>
</dbReference>
<evidence type="ECO:0000256" key="2">
    <source>
        <dbReference type="ARBA" id="ARBA00034247"/>
    </source>
</evidence>
<feature type="domain" description="GGDEF" evidence="4">
    <location>
        <begin position="180"/>
        <end position="316"/>
    </location>
</feature>
<dbReference type="RefSeq" id="WP_338438042.1">
    <property type="nucleotide sequence ID" value="NZ_JAUYVH010000015.1"/>
</dbReference>
<dbReference type="Proteomes" id="UP001225596">
    <property type="component" value="Unassembled WGS sequence"/>
</dbReference>
<dbReference type="EC" id="2.7.7.65" evidence="1"/>
<dbReference type="InterPro" id="IPR050469">
    <property type="entry name" value="Diguanylate_Cyclase"/>
</dbReference>
<comment type="catalytic activity">
    <reaction evidence="2">
        <text>2 GTP = 3',3'-c-di-GMP + 2 diphosphate</text>
        <dbReference type="Rhea" id="RHEA:24898"/>
        <dbReference type="ChEBI" id="CHEBI:33019"/>
        <dbReference type="ChEBI" id="CHEBI:37565"/>
        <dbReference type="ChEBI" id="CHEBI:58805"/>
        <dbReference type="EC" id="2.7.7.65"/>
    </reaction>
</comment>
<dbReference type="PANTHER" id="PTHR45138">
    <property type="entry name" value="REGULATORY COMPONENTS OF SENSORY TRANSDUCTION SYSTEM"/>
    <property type="match status" value="1"/>
</dbReference>
<dbReference type="InterPro" id="IPR000160">
    <property type="entry name" value="GGDEF_dom"/>
</dbReference>
<organism evidence="5 6">
    <name type="scientific">Keguizhuia sedimenti</name>
    <dbReference type="NCBI Taxonomy" id="3064264"/>
    <lineage>
        <taxon>Bacteria</taxon>
        <taxon>Pseudomonadati</taxon>
        <taxon>Pseudomonadota</taxon>
        <taxon>Betaproteobacteria</taxon>
        <taxon>Burkholderiales</taxon>
        <taxon>Oxalobacteraceae</taxon>
        <taxon>Keguizhuia</taxon>
    </lineage>
</organism>
<dbReference type="NCBIfam" id="TIGR00254">
    <property type="entry name" value="GGDEF"/>
    <property type="match status" value="1"/>
</dbReference>
<evidence type="ECO:0000256" key="1">
    <source>
        <dbReference type="ARBA" id="ARBA00012528"/>
    </source>
</evidence>
<proteinExistence type="predicted"/>
<evidence type="ECO:0000259" key="4">
    <source>
        <dbReference type="PROSITE" id="PS50887"/>
    </source>
</evidence>